<dbReference type="GO" id="GO:0006897">
    <property type="term" value="P:endocytosis"/>
    <property type="evidence" value="ECO:0007669"/>
    <property type="project" value="UniProtKB-KW"/>
</dbReference>
<dbReference type="InterPro" id="IPR011990">
    <property type="entry name" value="TPR-like_helical_dom_sf"/>
</dbReference>
<evidence type="ECO:0000256" key="2">
    <source>
        <dbReference type="ARBA" id="ARBA00004413"/>
    </source>
</evidence>
<dbReference type="PANTHER" id="PTHR23083">
    <property type="entry name" value="TETRATRICOPEPTIDE REPEAT PROTEIN, TPR"/>
    <property type="match status" value="1"/>
</dbReference>
<organism evidence="7 8">
    <name type="scientific">Hyphopichia burtonii NRRL Y-1933</name>
    <dbReference type="NCBI Taxonomy" id="984485"/>
    <lineage>
        <taxon>Eukaryota</taxon>
        <taxon>Fungi</taxon>
        <taxon>Dikarya</taxon>
        <taxon>Ascomycota</taxon>
        <taxon>Saccharomycotina</taxon>
        <taxon>Pichiomycetes</taxon>
        <taxon>Debaryomycetaceae</taxon>
        <taxon>Hyphopichia</taxon>
    </lineage>
</organism>
<comment type="subcellular location">
    <subcellularLocation>
        <location evidence="2">Cell membrane</location>
        <topology evidence="2">Peripheral membrane protein</topology>
        <orientation evidence="2">Cytoplasmic side</orientation>
    </subcellularLocation>
    <subcellularLocation>
        <location evidence="3">Cytoplasmic granule</location>
    </subcellularLocation>
</comment>
<dbReference type="Proteomes" id="UP000095085">
    <property type="component" value="Unassembled WGS sequence"/>
</dbReference>
<dbReference type="EMBL" id="KV454541">
    <property type="protein sequence ID" value="ODV67257.1"/>
    <property type="molecule type" value="Genomic_DNA"/>
</dbReference>
<keyword evidence="4" id="KW-0254">Endocytosis</keyword>
<reference evidence="8" key="1">
    <citation type="submission" date="2016-05" db="EMBL/GenBank/DDBJ databases">
        <title>Comparative genomics of biotechnologically important yeasts.</title>
        <authorList>
            <consortium name="DOE Joint Genome Institute"/>
            <person name="Riley R."/>
            <person name="Haridas S."/>
            <person name="Wolfe K.H."/>
            <person name="Lopes M.R."/>
            <person name="Hittinger C.T."/>
            <person name="Goker M."/>
            <person name="Salamov A."/>
            <person name="Wisecaver J."/>
            <person name="Long T.M."/>
            <person name="Aerts A.L."/>
            <person name="Barry K."/>
            <person name="Choi C."/>
            <person name="Clum A."/>
            <person name="Coughlan A.Y."/>
            <person name="Deshpande S."/>
            <person name="Douglass A.P."/>
            <person name="Hanson S.J."/>
            <person name="Klenk H.-P."/>
            <person name="Labutti K."/>
            <person name="Lapidus A."/>
            <person name="Lindquist E."/>
            <person name="Lipzen A."/>
            <person name="Meier-Kolthoff J.P."/>
            <person name="Ohm R.A."/>
            <person name="Otillar R.P."/>
            <person name="Pangilinan J."/>
            <person name="Peng Y."/>
            <person name="Rokas A."/>
            <person name="Rosa C.A."/>
            <person name="Scheuner C."/>
            <person name="Sibirny A.A."/>
            <person name="Slot J.C."/>
            <person name="Stielow J.B."/>
            <person name="Sun H."/>
            <person name="Kurtzman C.P."/>
            <person name="Blackwell M."/>
            <person name="Grigoriev I.V."/>
            <person name="Jeffries T.W."/>
        </authorList>
    </citation>
    <scope>NUCLEOTIDE SEQUENCE [LARGE SCALE GENOMIC DNA]</scope>
    <source>
        <strain evidence="8">NRRL Y-1933</strain>
    </source>
</reference>
<evidence type="ECO:0000256" key="3">
    <source>
        <dbReference type="ARBA" id="ARBA00004463"/>
    </source>
</evidence>
<gene>
    <name evidence="7" type="ORF">HYPBUDRAFT_162102</name>
</gene>
<protein>
    <recommendedName>
        <fullName evidence="6">Cargo-transport protein YPP1</fullName>
    </recommendedName>
</protein>
<comment type="similarity">
    <text evidence="5">Belongs to the YPP1 family.</text>
</comment>
<evidence type="ECO:0000256" key="1">
    <source>
        <dbReference type="ARBA" id="ARBA00002550"/>
    </source>
</evidence>
<comment type="function">
    <text evidence="1">Involved in endocytosis.</text>
</comment>
<evidence type="ECO:0000256" key="5">
    <source>
        <dbReference type="ARBA" id="ARBA00038251"/>
    </source>
</evidence>
<evidence type="ECO:0000256" key="6">
    <source>
        <dbReference type="ARBA" id="ARBA00039231"/>
    </source>
</evidence>
<keyword evidence="8" id="KW-1185">Reference proteome</keyword>
<dbReference type="GO" id="GO:0005886">
    <property type="term" value="C:plasma membrane"/>
    <property type="evidence" value="ECO:0007669"/>
    <property type="project" value="UniProtKB-SubCell"/>
</dbReference>
<sequence length="951" mass="110336">MLIESSIHEQYIKTLNLGCFPRSILEFQESQEFFPQIVFIDYQLQLLIQNEFNGLELLPASAFEASGNGSPREKLAQLINYAHSISANYNTASKAYEERLYYNVVLAQLFYLNSEFDEMHSLLSSMDVSATHHSDNVNVKDFITYLRVRYNVLIGLTNVEDSHKLWIEYLFHYPKHFEKSSIAANHWVDIIFHKVVSFITRDAHTPLSFQDLRLQKFGDNVSTLISLSSFLMREENRRFITSSFKNDYSTFLTSEVEARISQKDEFPYATDVIRVHDDFINTLYESLSHVPSHYKLISPTLSKKFLISLFSKTYQSQIVASNYIKILIELNEYDEALAAFKTYISYIEKDQEQHGGHMNNLLSVIDTYSVCILNFNPINSFIPRIKSPKKFKYTTEDQVLSSLSQFITQLNAYLHELTNIADLCYDDVLTDFASQKLSFLYHKYNFNVLANDHSEFIQLISKAWFALGHYYYYLSTYQTPNLESLEKNTNQVLKFYKNSLIVNSTGNVTYLFNYALALAYNRHLQPSVKLCKFILKKYPESFKTWNLLVLLLTSLENYNPDFVKHKTKPGATAHNGNGSALNKSPINGSATLNGNGAAPPSLKEVEKFINNALNIAGIFIVKNRKNDIKLTIETKFEILQLKLTQLAVWEQLYGVQYILDYLPEVFILFHELFDEVIIEKIEAPEPSESDFDARPNARWSHRPSFIDPNPNSTNDSNVVLLIEKQIAKDRIKKMSKAGTTNQTTEPQTVIRQKPKEADLKDPLKLRLYILEKKILQEIWLWTSRIYLKIGLNEDAEQCIVEAENVHEPNIKTFTHLGLLTSKSRKFLSLQEFERSLEILSSEDQQYNKRDYGITLLGVCRLFIIDDKIDNSLFTSSKDFNAAIIRLKNLLEHFSQCWPYGFNNSELWYYLGIIYEKLDDKILLAKSLWKCVELEDFRPVRGFEVCEEFGYY</sequence>
<dbReference type="Gene3D" id="1.25.40.10">
    <property type="entry name" value="Tetratricopeptide repeat domain"/>
    <property type="match status" value="1"/>
</dbReference>
<dbReference type="InterPro" id="IPR051722">
    <property type="entry name" value="Endocytosis_PI4K-reg_protein"/>
</dbReference>
<dbReference type="RefSeq" id="XP_020076324.1">
    <property type="nucleotide sequence ID" value="XM_020222556.1"/>
</dbReference>
<evidence type="ECO:0000313" key="8">
    <source>
        <dbReference type="Proteomes" id="UP000095085"/>
    </source>
</evidence>
<evidence type="ECO:0000313" key="7">
    <source>
        <dbReference type="EMBL" id="ODV67257.1"/>
    </source>
</evidence>
<accession>A0A1E4RJ05</accession>
<evidence type="ECO:0000256" key="4">
    <source>
        <dbReference type="ARBA" id="ARBA00022583"/>
    </source>
</evidence>
<name>A0A1E4RJ05_9ASCO</name>
<proteinExistence type="inferred from homology"/>
<dbReference type="OrthoDB" id="29013at2759"/>
<dbReference type="STRING" id="984485.A0A1E4RJ05"/>
<dbReference type="GeneID" id="30997105"/>
<dbReference type="PANTHER" id="PTHR23083:SF464">
    <property type="entry name" value="TETRATRICOPEPTIDE REPEAT DOMAIN 7, ISOFORM A"/>
    <property type="match status" value="1"/>
</dbReference>
<dbReference type="AlphaFoldDB" id="A0A1E4RJ05"/>
<dbReference type="CDD" id="cd23270">
    <property type="entry name" value="YPP1"/>
    <property type="match status" value="1"/>
</dbReference>
<dbReference type="SUPFAM" id="SSF48452">
    <property type="entry name" value="TPR-like"/>
    <property type="match status" value="1"/>
</dbReference>